<feature type="domain" description="BioF2-like acetyltransferase" evidence="1">
    <location>
        <begin position="144"/>
        <end position="274"/>
    </location>
</feature>
<dbReference type="EMBL" id="RAWG01000008">
    <property type="protein sequence ID" value="RKH47615.1"/>
    <property type="molecule type" value="Genomic_DNA"/>
</dbReference>
<evidence type="ECO:0000313" key="3">
    <source>
        <dbReference type="Proteomes" id="UP000273405"/>
    </source>
</evidence>
<dbReference type="GO" id="GO:0016740">
    <property type="term" value="F:transferase activity"/>
    <property type="evidence" value="ECO:0007669"/>
    <property type="project" value="UniProtKB-KW"/>
</dbReference>
<evidence type="ECO:0000313" key="2">
    <source>
        <dbReference type="EMBL" id="RKH47615.1"/>
    </source>
</evidence>
<gene>
    <name evidence="2" type="ORF">D7X12_02575</name>
</gene>
<dbReference type="SUPFAM" id="SSF55729">
    <property type="entry name" value="Acyl-CoA N-acyltransferases (Nat)"/>
    <property type="match status" value="1"/>
</dbReference>
<dbReference type="Gene3D" id="3.40.630.30">
    <property type="match status" value="1"/>
</dbReference>
<keyword evidence="2" id="KW-0808">Transferase</keyword>
<dbReference type="AlphaFoldDB" id="A0A3A8P2L8"/>
<sequence>MNHSEASRVVRPPGLKPCRAVLVPDEGRSALSDDYFRSAHHLRAEGATHTLVIEDGGGNALRVPLIVRTIEGTPYRDAISPYGFPGGRMEGLSEVPKDAVDWAGTGLVSIFVRDRVAGPRCFAGGTERNEVFFIDPSLPLEFQAEARRQMRRNTRLGFVSTCRPVLEASHEEREGFKEVYRQTMVRDGALSRYFFSDAYFEQLFSSSVAWLATTRAADGHIASSAVGVLSDGVMHHYLGGTADADLGRSPAKNTVFGALVELTSRLGLPLHLGGGIRPGDGLEQFKRSFANAGSHLCTHELICEPSVYERLSASSNDRGYFPAYRAPQA</sequence>
<name>A0A3A8P2L8_9BACT</name>
<proteinExistence type="predicted"/>
<dbReference type="InterPro" id="IPR038740">
    <property type="entry name" value="BioF2-like_GNAT_dom"/>
</dbReference>
<dbReference type="Pfam" id="PF13480">
    <property type="entry name" value="Acetyltransf_6"/>
    <property type="match status" value="1"/>
</dbReference>
<protein>
    <submittedName>
        <fullName evidence="2">GNAT family N-acetyltransferase</fullName>
    </submittedName>
</protein>
<reference evidence="3" key="1">
    <citation type="submission" date="2018-09" db="EMBL/GenBank/DDBJ databases">
        <authorList>
            <person name="Livingstone P.G."/>
            <person name="Whitworth D.E."/>
        </authorList>
    </citation>
    <scope>NUCLEOTIDE SEQUENCE [LARGE SCALE GENOMIC DNA]</scope>
    <source>
        <strain evidence="3">CA040B</strain>
    </source>
</reference>
<accession>A0A3A8P2L8</accession>
<keyword evidence="3" id="KW-1185">Reference proteome</keyword>
<organism evidence="2 3">
    <name type="scientific">Corallococcus sicarius</name>
    <dbReference type="NCBI Taxonomy" id="2316726"/>
    <lineage>
        <taxon>Bacteria</taxon>
        <taxon>Pseudomonadati</taxon>
        <taxon>Myxococcota</taxon>
        <taxon>Myxococcia</taxon>
        <taxon>Myxococcales</taxon>
        <taxon>Cystobacterineae</taxon>
        <taxon>Myxococcaceae</taxon>
        <taxon>Corallococcus</taxon>
    </lineage>
</organism>
<evidence type="ECO:0000259" key="1">
    <source>
        <dbReference type="Pfam" id="PF13480"/>
    </source>
</evidence>
<comment type="caution">
    <text evidence="2">The sequence shown here is derived from an EMBL/GenBank/DDBJ whole genome shotgun (WGS) entry which is preliminary data.</text>
</comment>
<dbReference type="Proteomes" id="UP000273405">
    <property type="component" value="Unassembled WGS sequence"/>
</dbReference>
<dbReference type="OrthoDB" id="5496435at2"/>
<dbReference type="InterPro" id="IPR016181">
    <property type="entry name" value="Acyl_CoA_acyltransferase"/>
</dbReference>